<dbReference type="RefSeq" id="WP_354228228.1">
    <property type="nucleotide sequence ID" value="NZ_JBEPSN010000003.1"/>
</dbReference>
<gene>
    <name evidence="3" type="ORF">ABIE37_001514</name>
</gene>
<evidence type="ECO:0000256" key="1">
    <source>
        <dbReference type="SAM" id="MobiDB-lite"/>
    </source>
</evidence>
<keyword evidence="2" id="KW-0732">Signal</keyword>
<reference evidence="3 4" key="1">
    <citation type="submission" date="2024-06" db="EMBL/GenBank/DDBJ databases">
        <title>Sorghum-associated microbial communities from plants grown in Nebraska, USA.</title>
        <authorList>
            <person name="Schachtman D."/>
        </authorList>
    </citation>
    <scope>NUCLEOTIDE SEQUENCE [LARGE SCALE GENOMIC DNA]</scope>
    <source>
        <strain evidence="3 4">3552</strain>
    </source>
</reference>
<dbReference type="GeneID" id="92752464"/>
<dbReference type="EMBL" id="JBEPSN010000003">
    <property type="protein sequence ID" value="MET4539740.1"/>
    <property type="molecule type" value="Genomic_DNA"/>
</dbReference>
<feature type="chain" id="PRO_5046908006" description="Lipoprotein" evidence="2">
    <location>
        <begin position="23"/>
        <end position="274"/>
    </location>
</feature>
<name>A0ABV2P4P3_9MICC</name>
<organism evidence="3 4">
    <name type="scientific">Arthrobacter bambusae</name>
    <dbReference type="NCBI Taxonomy" id="1338426"/>
    <lineage>
        <taxon>Bacteria</taxon>
        <taxon>Bacillati</taxon>
        <taxon>Actinomycetota</taxon>
        <taxon>Actinomycetes</taxon>
        <taxon>Micrococcales</taxon>
        <taxon>Micrococcaceae</taxon>
        <taxon>Arthrobacter</taxon>
    </lineage>
</organism>
<feature type="compositionally biased region" description="Low complexity" evidence="1">
    <location>
        <begin position="25"/>
        <end position="45"/>
    </location>
</feature>
<evidence type="ECO:0000313" key="4">
    <source>
        <dbReference type="Proteomes" id="UP001549307"/>
    </source>
</evidence>
<feature type="signal peptide" evidence="2">
    <location>
        <begin position="1"/>
        <end position="22"/>
    </location>
</feature>
<evidence type="ECO:0000256" key="2">
    <source>
        <dbReference type="SAM" id="SignalP"/>
    </source>
</evidence>
<dbReference type="PROSITE" id="PS51257">
    <property type="entry name" value="PROKAR_LIPOPROTEIN"/>
    <property type="match status" value="1"/>
</dbReference>
<proteinExistence type="predicted"/>
<evidence type="ECO:0008006" key="5">
    <source>
        <dbReference type="Google" id="ProtNLM"/>
    </source>
</evidence>
<evidence type="ECO:0000313" key="3">
    <source>
        <dbReference type="EMBL" id="MET4539740.1"/>
    </source>
</evidence>
<keyword evidence="4" id="KW-1185">Reference proteome</keyword>
<sequence length="274" mass="27706">MRRLFLMAVPMVLALAACTVPSSEPPAGTGSPATSSASATATAGPGQPPSSAPGSSETAPGSSEPSDSAPTAGDDQPGRFSYLCTSLDASPEVQLSSLAEVWAATNYTRMDSCDVTFEEDGQFEPTPREAEAISTAAQQGVAADDGLATMLDILRLCTRISDETGPGGFAEASEGTLLAAAEFCPDAPQGKIIAAWAEGTRVGDGDHVAGGNQEPGGWQLIKPAAATGGCTWSITGQDGSVVASGGLTEAGNPVELKPGQKFTSDKCGIWGKMY</sequence>
<comment type="caution">
    <text evidence="3">The sequence shown here is derived from an EMBL/GenBank/DDBJ whole genome shotgun (WGS) entry which is preliminary data.</text>
</comment>
<feature type="compositionally biased region" description="Polar residues" evidence="1">
    <location>
        <begin position="57"/>
        <end position="69"/>
    </location>
</feature>
<dbReference type="Proteomes" id="UP001549307">
    <property type="component" value="Unassembled WGS sequence"/>
</dbReference>
<accession>A0ABV2P4P3</accession>
<protein>
    <recommendedName>
        <fullName evidence="5">Lipoprotein</fullName>
    </recommendedName>
</protein>
<feature type="region of interest" description="Disordered" evidence="1">
    <location>
        <begin position="20"/>
        <end position="82"/>
    </location>
</feature>